<dbReference type="CDD" id="cd17744">
    <property type="entry name" value="BRCT_MDC1_rpt1"/>
    <property type="match status" value="1"/>
</dbReference>
<reference evidence="8 9" key="1">
    <citation type="submission" date="2024-04" db="EMBL/GenBank/DDBJ databases">
        <authorList>
            <consortium name="Genoscope - CEA"/>
            <person name="William W."/>
        </authorList>
    </citation>
    <scope>NUCLEOTIDE SEQUENCE [LARGE SCALE GENOMIC DNA]</scope>
</reference>
<dbReference type="CDD" id="cd18441">
    <property type="entry name" value="BRCT_MDC1_rpt2"/>
    <property type="match status" value="1"/>
</dbReference>
<dbReference type="PROSITE" id="PS50172">
    <property type="entry name" value="BRCT"/>
    <property type="match status" value="2"/>
</dbReference>
<evidence type="ECO:0000313" key="9">
    <source>
        <dbReference type="Proteomes" id="UP001497497"/>
    </source>
</evidence>
<feature type="non-terminal residue" evidence="8">
    <location>
        <position position="231"/>
    </location>
</feature>
<evidence type="ECO:0000313" key="8">
    <source>
        <dbReference type="EMBL" id="CAL1534705.1"/>
    </source>
</evidence>
<dbReference type="PANTHER" id="PTHR23196">
    <property type="entry name" value="PAX TRANSCRIPTION ACTIVATION DOMAIN INTERACTING PROTEIN"/>
    <property type="match status" value="1"/>
</dbReference>
<sequence>SKKSSIASTPTHQKKEGDTEHLGTPTLRKSTMEKKPKVMFTGVIDEQGEKIVRELGGEIASSIQECTHLVTDKIRRTVKFLSGLSKGLPIVSPQWLDNSKQAGTFLDGHKYLVSDQAMEKQYKFVLSTSISKAANNPVFQGLKVHVSKSVHPDPAQMQEILQCAGAKYLKTMPKKISENTVVVSCADDEELFQPAIKAGIPVVEAEFVLTGILRQEVDLKSYPFLTFSSLS</sequence>
<feature type="compositionally biased region" description="Polar residues" evidence="6">
    <location>
        <begin position="1"/>
        <end position="11"/>
    </location>
</feature>
<evidence type="ECO:0000256" key="2">
    <source>
        <dbReference type="ARBA" id="ARBA00022553"/>
    </source>
</evidence>
<dbReference type="GO" id="GO:0006281">
    <property type="term" value="P:DNA repair"/>
    <property type="evidence" value="ECO:0007669"/>
    <property type="project" value="UniProtKB-KW"/>
</dbReference>
<feature type="region of interest" description="Disordered" evidence="6">
    <location>
        <begin position="1"/>
        <end position="32"/>
    </location>
</feature>
<dbReference type="Proteomes" id="UP001497497">
    <property type="component" value="Unassembled WGS sequence"/>
</dbReference>
<dbReference type="GO" id="GO:0005634">
    <property type="term" value="C:nucleus"/>
    <property type="evidence" value="ECO:0007669"/>
    <property type="project" value="UniProtKB-SubCell"/>
</dbReference>
<feature type="non-terminal residue" evidence="8">
    <location>
        <position position="1"/>
    </location>
</feature>
<dbReference type="InterPro" id="IPR001357">
    <property type="entry name" value="BRCT_dom"/>
</dbReference>
<dbReference type="SUPFAM" id="SSF52113">
    <property type="entry name" value="BRCT domain"/>
    <property type="match status" value="2"/>
</dbReference>
<evidence type="ECO:0000256" key="4">
    <source>
        <dbReference type="ARBA" id="ARBA00023204"/>
    </source>
</evidence>
<dbReference type="SMART" id="SM00292">
    <property type="entry name" value="BRCT"/>
    <property type="match status" value="2"/>
</dbReference>
<dbReference type="Gene3D" id="3.40.50.10190">
    <property type="entry name" value="BRCT domain"/>
    <property type="match status" value="2"/>
</dbReference>
<evidence type="ECO:0000259" key="7">
    <source>
        <dbReference type="PROSITE" id="PS50172"/>
    </source>
</evidence>
<dbReference type="AlphaFoldDB" id="A0AAV2HKZ1"/>
<name>A0AAV2HKZ1_LYMST</name>
<evidence type="ECO:0000256" key="6">
    <source>
        <dbReference type="SAM" id="MobiDB-lite"/>
    </source>
</evidence>
<keyword evidence="5" id="KW-0539">Nucleus</keyword>
<organism evidence="8 9">
    <name type="scientific">Lymnaea stagnalis</name>
    <name type="common">Great pond snail</name>
    <name type="synonym">Helix stagnalis</name>
    <dbReference type="NCBI Taxonomy" id="6523"/>
    <lineage>
        <taxon>Eukaryota</taxon>
        <taxon>Metazoa</taxon>
        <taxon>Spiralia</taxon>
        <taxon>Lophotrochozoa</taxon>
        <taxon>Mollusca</taxon>
        <taxon>Gastropoda</taxon>
        <taxon>Heterobranchia</taxon>
        <taxon>Euthyneura</taxon>
        <taxon>Panpulmonata</taxon>
        <taxon>Hygrophila</taxon>
        <taxon>Lymnaeoidea</taxon>
        <taxon>Lymnaeidae</taxon>
        <taxon>Lymnaea</taxon>
    </lineage>
</organism>
<comment type="subcellular location">
    <subcellularLocation>
        <location evidence="1">Nucleus</location>
    </subcellularLocation>
</comment>
<keyword evidence="2" id="KW-0597">Phosphoprotein</keyword>
<dbReference type="PANTHER" id="PTHR23196:SF34">
    <property type="entry name" value="MEDIATOR OF DNA DAMAGE CHECKPOINT PROTEIN 1"/>
    <property type="match status" value="1"/>
</dbReference>
<accession>A0AAV2HKZ1</accession>
<dbReference type="Pfam" id="PF16770">
    <property type="entry name" value="RTT107_BRCT_5"/>
    <property type="match status" value="1"/>
</dbReference>
<proteinExistence type="predicted"/>
<dbReference type="EMBL" id="CAXITT010000179">
    <property type="protein sequence ID" value="CAL1534705.1"/>
    <property type="molecule type" value="Genomic_DNA"/>
</dbReference>
<evidence type="ECO:0000256" key="5">
    <source>
        <dbReference type="ARBA" id="ARBA00023242"/>
    </source>
</evidence>
<dbReference type="InterPro" id="IPR036420">
    <property type="entry name" value="BRCT_dom_sf"/>
</dbReference>
<keyword evidence="4" id="KW-0234">DNA repair</keyword>
<keyword evidence="9" id="KW-1185">Reference proteome</keyword>
<evidence type="ECO:0000256" key="3">
    <source>
        <dbReference type="ARBA" id="ARBA00022763"/>
    </source>
</evidence>
<dbReference type="InterPro" id="IPR051579">
    <property type="entry name" value="DDR_Transcriptional_Reg"/>
</dbReference>
<feature type="domain" description="BRCT" evidence="7">
    <location>
        <begin position="134"/>
        <end position="217"/>
    </location>
</feature>
<comment type="caution">
    <text evidence="8">The sequence shown here is derived from an EMBL/GenBank/DDBJ whole genome shotgun (WGS) entry which is preliminary data.</text>
</comment>
<dbReference type="Pfam" id="PF16589">
    <property type="entry name" value="BRCT_2"/>
    <property type="match status" value="1"/>
</dbReference>
<evidence type="ECO:0000256" key="1">
    <source>
        <dbReference type="ARBA" id="ARBA00004123"/>
    </source>
</evidence>
<protein>
    <recommendedName>
        <fullName evidence="7">BRCT domain-containing protein</fullName>
    </recommendedName>
</protein>
<feature type="domain" description="BRCT" evidence="7">
    <location>
        <begin position="35"/>
        <end position="113"/>
    </location>
</feature>
<keyword evidence="3" id="KW-0227">DNA damage</keyword>
<gene>
    <name evidence="8" type="ORF">GSLYS_00008665001</name>
</gene>